<evidence type="ECO:0000313" key="12">
    <source>
        <dbReference type="EMBL" id="CAH0100296.1"/>
    </source>
</evidence>
<protein>
    <recommendedName>
        <fullName evidence="2">Protein amnionless</fullName>
    </recommendedName>
</protein>
<keyword evidence="8 11" id="KW-1133">Transmembrane helix</keyword>
<evidence type="ECO:0000256" key="8">
    <source>
        <dbReference type="ARBA" id="ARBA00022989"/>
    </source>
</evidence>
<keyword evidence="3" id="KW-0813">Transport</keyword>
<evidence type="ECO:0000256" key="10">
    <source>
        <dbReference type="SAM" id="MobiDB-lite"/>
    </source>
</evidence>
<evidence type="ECO:0000256" key="6">
    <source>
        <dbReference type="ARBA" id="ARBA00022729"/>
    </source>
</evidence>
<dbReference type="GO" id="GO:0015031">
    <property type="term" value="P:protein transport"/>
    <property type="evidence" value="ECO:0007669"/>
    <property type="project" value="UniProtKB-KW"/>
</dbReference>
<feature type="transmembrane region" description="Helical" evidence="11">
    <location>
        <begin position="378"/>
        <end position="398"/>
    </location>
</feature>
<name>A0A8J2RE96_9CRUS</name>
<dbReference type="AlphaFoldDB" id="A0A8J2RE96"/>
<keyword evidence="13" id="KW-1185">Reference proteome</keyword>
<keyword evidence="9 11" id="KW-0472">Membrane</keyword>
<dbReference type="GO" id="GO:0006898">
    <property type="term" value="P:receptor-mediated endocytosis"/>
    <property type="evidence" value="ECO:0007669"/>
    <property type="project" value="TreeGrafter"/>
</dbReference>
<dbReference type="GO" id="GO:0016324">
    <property type="term" value="C:apical plasma membrane"/>
    <property type="evidence" value="ECO:0007669"/>
    <property type="project" value="TreeGrafter"/>
</dbReference>
<comment type="caution">
    <text evidence="12">The sequence shown here is derived from an EMBL/GenBank/DDBJ whole genome shotgun (WGS) entry which is preliminary data.</text>
</comment>
<keyword evidence="4" id="KW-1003">Cell membrane</keyword>
<evidence type="ECO:0000256" key="9">
    <source>
        <dbReference type="ARBA" id="ARBA00023136"/>
    </source>
</evidence>
<dbReference type="PANTHER" id="PTHR14995">
    <property type="entry name" value="AMNIONLESS"/>
    <property type="match status" value="1"/>
</dbReference>
<keyword evidence="5 11" id="KW-0812">Transmembrane</keyword>
<reference evidence="12" key="1">
    <citation type="submission" date="2021-11" db="EMBL/GenBank/DDBJ databases">
        <authorList>
            <person name="Schell T."/>
        </authorList>
    </citation>
    <scope>NUCLEOTIDE SEQUENCE</scope>
    <source>
        <strain evidence="12">M5</strain>
    </source>
</reference>
<sequence length="730" mass="80250">MAIHRSVIYYLAALLGEIALKIPDVSSSTEAQHIKEWHPADTDWQNKDNWEGGTLPCWRSQVVMPEEVVISVFLNGSVAWSELVMPQTGELVLDDLTLNVDTHQEHCNNQGEVKFKNWKPSSWFNPDRWQIAESDGTIVPQPLAIPHSERIPCAHDSVHLLKRHSLSVDFNRINSLTVGQIKYGDQLLTAEEWRNQLNGQTWMYQVHNPPHLAYINGTECQDVLGCRCDHEVDVIQMVCSNAGTLCSNQLECPDSFRPPGHCCDMCGAMMKVTVNERTFTKSSLDRLVTSMLVEDGWPGSQSYSYRTDENVLHLMIVDNTTNERSINLANKIHDYLVKDKDGSNLYGIVELKLVKSGLSHAATHHLTPEELHLIASNLSTVFATFILLGAVVAGIYFYKKRRFTDSREELSVGFARFQNDSAGNVEIAIDASFEQALARPPGLDLSASNIQEPKSPFMEAPEIPDTSSSSASCHGSTNVKAAPAAWKKFTRAFTNPLFGDPSVGRMSARWTMSSLMKNTVTQENPIYNINVPPPPTDSSTTSDITPVVVTQAAEQVDESTIVAITTLPAVSIVSDRAEEEEEIGVAKGDVPPLVDTFQAVSDDDVSLPPAAEGAFETVMEDVSLVDESCEKGAESVQSLTSTASGTTTSTKKNSSNGAKHPLKRLWKKATKKSSPAAIETVDPLASALSSTQSTEAEHSESLRFTSPQLMSSQQREDEMQLTLAEELTDE</sequence>
<evidence type="ECO:0000313" key="13">
    <source>
        <dbReference type="Proteomes" id="UP000789390"/>
    </source>
</evidence>
<keyword evidence="7" id="KW-0653">Protein transport</keyword>
<evidence type="ECO:0000256" key="3">
    <source>
        <dbReference type="ARBA" id="ARBA00022448"/>
    </source>
</evidence>
<dbReference type="EMBL" id="CAKKLH010000035">
    <property type="protein sequence ID" value="CAH0100296.1"/>
    <property type="molecule type" value="Genomic_DNA"/>
</dbReference>
<evidence type="ECO:0000256" key="11">
    <source>
        <dbReference type="SAM" id="Phobius"/>
    </source>
</evidence>
<gene>
    <name evidence="12" type="ORF">DGAL_LOCUS2518</name>
</gene>
<dbReference type="GO" id="GO:0030139">
    <property type="term" value="C:endocytic vesicle"/>
    <property type="evidence" value="ECO:0007669"/>
    <property type="project" value="TreeGrafter"/>
</dbReference>
<proteinExistence type="predicted"/>
<feature type="compositionally biased region" description="Basic residues" evidence="10">
    <location>
        <begin position="660"/>
        <end position="671"/>
    </location>
</feature>
<evidence type="ECO:0000256" key="1">
    <source>
        <dbReference type="ARBA" id="ARBA00004251"/>
    </source>
</evidence>
<dbReference type="Pfam" id="PF14828">
    <property type="entry name" value="Amnionless"/>
    <property type="match status" value="1"/>
</dbReference>
<organism evidence="12 13">
    <name type="scientific">Daphnia galeata</name>
    <dbReference type="NCBI Taxonomy" id="27404"/>
    <lineage>
        <taxon>Eukaryota</taxon>
        <taxon>Metazoa</taxon>
        <taxon>Ecdysozoa</taxon>
        <taxon>Arthropoda</taxon>
        <taxon>Crustacea</taxon>
        <taxon>Branchiopoda</taxon>
        <taxon>Diplostraca</taxon>
        <taxon>Cladocera</taxon>
        <taxon>Anomopoda</taxon>
        <taxon>Daphniidae</taxon>
        <taxon>Daphnia</taxon>
    </lineage>
</organism>
<evidence type="ECO:0000256" key="5">
    <source>
        <dbReference type="ARBA" id="ARBA00022692"/>
    </source>
</evidence>
<dbReference type="Proteomes" id="UP000789390">
    <property type="component" value="Unassembled WGS sequence"/>
</dbReference>
<dbReference type="OrthoDB" id="10067964at2759"/>
<dbReference type="PANTHER" id="PTHR14995:SF2">
    <property type="entry name" value="PROTEIN AMNIONLESS"/>
    <property type="match status" value="1"/>
</dbReference>
<keyword evidence="6" id="KW-0732">Signal</keyword>
<feature type="compositionally biased region" description="Polar residues" evidence="10">
    <location>
        <begin position="702"/>
        <end position="713"/>
    </location>
</feature>
<evidence type="ECO:0000256" key="7">
    <source>
        <dbReference type="ARBA" id="ARBA00022927"/>
    </source>
</evidence>
<evidence type="ECO:0000256" key="2">
    <source>
        <dbReference type="ARBA" id="ARBA00021200"/>
    </source>
</evidence>
<evidence type="ECO:0000256" key="4">
    <source>
        <dbReference type="ARBA" id="ARBA00022475"/>
    </source>
</evidence>
<comment type="subcellular location">
    <subcellularLocation>
        <location evidence="1">Cell membrane</location>
        <topology evidence="1">Single-pass type I membrane protein</topology>
    </subcellularLocation>
</comment>
<feature type="compositionally biased region" description="Low complexity" evidence="10">
    <location>
        <begin position="640"/>
        <end position="658"/>
    </location>
</feature>
<dbReference type="InterPro" id="IPR026112">
    <property type="entry name" value="AMN"/>
</dbReference>
<accession>A0A8J2RE96</accession>
<feature type="region of interest" description="Disordered" evidence="10">
    <location>
        <begin position="629"/>
        <end position="730"/>
    </location>
</feature>